<evidence type="ECO:0000256" key="4">
    <source>
        <dbReference type="ARBA" id="ARBA00022723"/>
    </source>
</evidence>
<evidence type="ECO:0000256" key="3">
    <source>
        <dbReference type="ARBA" id="ARBA00020653"/>
    </source>
</evidence>
<dbReference type="Gene3D" id="3.60.120.10">
    <property type="entry name" value="Anthranilate synthase"/>
    <property type="match status" value="1"/>
</dbReference>
<comment type="caution">
    <text evidence="11">The sequence shown here is derived from an EMBL/GenBank/DDBJ whole genome shotgun (WGS) entry which is preliminary data.</text>
</comment>
<evidence type="ECO:0000259" key="10">
    <source>
        <dbReference type="Pfam" id="PF04715"/>
    </source>
</evidence>
<dbReference type="SUPFAM" id="SSF56322">
    <property type="entry name" value="ADC synthase"/>
    <property type="match status" value="1"/>
</dbReference>
<keyword evidence="5" id="KW-0460">Magnesium</keyword>
<evidence type="ECO:0000256" key="1">
    <source>
        <dbReference type="ARBA" id="ARBA00001946"/>
    </source>
</evidence>
<dbReference type="EMBL" id="AZCU01000037">
    <property type="protein sequence ID" value="KRK19591.1"/>
    <property type="molecule type" value="Genomic_DNA"/>
</dbReference>
<dbReference type="PRINTS" id="PR00095">
    <property type="entry name" value="ANTSNTHASEI"/>
</dbReference>
<dbReference type="AlphaFoldDB" id="A0A837R3H9"/>
<sequence length="479" mass="53211">MKPTLQTLMPYQTHYPYVPVMVQRTLPDFDPLAVAKLVQRMGNGFALTIDRHHRYSYFSFKPQQSLTSRTLASHDRTHPNDALQAILTQYRTPRIHGLPPFTGGLMGYFGYEYVQQFIPKLQLTPAASADLDDFGLFLVTSVLVYDHQHHELGLTQLIPTADLPTAYATAESRLTAKLESIIQQLETPLVMPPFQVQASLTMQADAPTYASRVERIRHHIRAGDIFQMIYANPRIGTMSGSLLAVHAQLQATQAPYQCYFKQADFELAAASPETLVTKQGNQIATYPLAGTRRRGKTPTEDTELARELQTNPKEIAEHNMLVDLGRNDLGQVAQFKSVRVTNLRRLIRYSQVMHLGSRVAAEVAPTTTALQVLAATFPAGTLSGAPKVEAMTLINHYEHQPRGVYGGCFGYLDCNGNMDMAIGIRLAYRSHERLVVPAGAGIVADSIGAQEFKECQNKQRAVMNAVQSAKGREVHEITH</sequence>
<comment type="cofactor">
    <cofactor evidence="1">
        <name>Mg(2+)</name>
        <dbReference type="ChEBI" id="CHEBI:18420"/>
    </cofactor>
</comment>
<keyword evidence="6" id="KW-0456">Lyase</keyword>
<dbReference type="InterPro" id="IPR006805">
    <property type="entry name" value="Anth_synth_I_N"/>
</dbReference>
<dbReference type="Proteomes" id="UP000051020">
    <property type="component" value="Unassembled WGS sequence"/>
</dbReference>
<reference evidence="11 12" key="1">
    <citation type="journal article" date="2015" name="Genome Announc.">
        <title>Expanding the biotechnology potential of lactobacilli through comparative genomics of 213 strains and associated genera.</title>
        <authorList>
            <person name="Sun Z."/>
            <person name="Harris H.M."/>
            <person name="McCann A."/>
            <person name="Guo C."/>
            <person name="Argimon S."/>
            <person name="Zhang W."/>
            <person name="Yang X."/>
            <person name="Jeffery I.B."/>
            <person name="Cooney J.C."/>
            <person name="Kagawa T.F."/>
            <person name="Liu W."/>
            <person name="Song Y."/>
            <person name="Salvetti E."/>
            <person name="Wrobel A."/>
            <person name="Rasinkangas P."/>
            <person name="Parkhill J."/>
            <person name="Rea M.C."/>
            <person name="O'Sullivan O."/>
            <person name="Ritari J."/>
            <person name="Douillard F.P."/>
            <person name="Paul Ross R."/>
            <person name="Yang R."/>
            <person name="Briner A.E."/>
            <person name="Felis G.E."/>
            <person name="de Vos W.M."/>
            <person name="Barrangou R."/>
            <person name="Klaenhammer T.R."/>
            <person name="Caufield P.W."/>
            <person name="Cui Y."/>
            <person name="Zhang H."/>
            <person name="O'Toole P.W."/>
        </authorList>
    </citation>
    <scope>NUCLEOTIDE SEQUENCE [LARGE SCALE GENOMIC DNA]</scope>
    <source>
        <strain evidence="11 12">DSM 20314</strain>
    </source>
</reference>
<dbReference type="GO" id="GO:0004049">
    <property type="term" value="F:anthranilate synthase activity"/>
    <property type="evidence" value="ECO:0007669"/>
    <property type="project" value="UniProtKB-EC"/>
</dbReference>
<feature type="domain" description="Anthranilate synthase component I N-terminal" evidence="10">
    <location>
        <begin position="30"/>
        <end position="152"/>
    </location>
</feature>
<evidence type="ECO:0000256" key="8">
    <source>
        <dbReference type="ARBA" id="ARBA00047683"/>
    </source>
</evidence>
<evidence type="ECO:0000256" key="6">
    <source>
        <dbReference type="ARBA" id="ARBA00023239"/>
    </source>
</evidence>
<protein>
    <recommendedName>
        <fullName evidence="3">Anthranilate synthase component 1</fullName>
    </recommendedName>
</protein>
<dbReference type="Pfam" id="PF00425">
    <property type="entry name" value="Chorismate_bind"/>
    <property type="match status" value="1"/>
</dbReference>
<dbReference type="Pfam" id="PF04715">
    <property type="entry name" value="Anth_synt_I_N"/>
    <property type="match status" value="1"/>
</dbReference>
<evidence type="ECO:0000256" key="7">
    <source>
        <dbReference type="ARBA" id="ARBA00025634"/>
    </source>
</evidence>
<dbReference type="InterPro" id="IPR005801">
    <property type="entry name" value="ADC_synthase"/>
</dbReference>
<accession>A0A837R3H9</accession>
<feature type="domain" description="Chorismate-utilising enzyme C-terminal" evidence="9">
    <location>
        <begin position="207"/>
        <end position="458"/>
    </location>
</feature>
<dbReference type="InterPro" id="IPR015890">
    <property type="entry name" value="Chorismate_C"/>
</dbReference>
<evidence type="ECO:0000259" key="9">
    <source>
        <dbReference type="Pfam" id="PF00425"/>
    </source>
</evidence>
<organism evidence="11 12">
    <name type="scientific">Lactiplantibacillus pentosus DSM 20314</name>
    <dbReference type="NCBI Taxonomy" id="1423791"/>
    <lineage>
        <taxon>Bacteria</taxon>
        <taxon>Bacillati</taxon>
        <taxon>Bacillota</taxon>
        <taxon>Bacilli</taxon>
        <taxon>Lactobacillales</taxon>
        <taxon>Lactobacillaceae</taxon>
        <taxon>Lactiplantibacillus</taxon>
    </lineage>
</organism>
<proteinExistence type="predicted"/>
<comment type="subunit">
    <text evidence="2">Heterotetramer consisting of two non-identical subunits: a beta subunit (TrpG) and a large alpha subunit (TrpE).</text>
</comment>
<evidence type="ECO:0000313" key="12">
    <source>
        <dbReference type="Proteomes" id="UP000051020"/>
    </source>
</evidence>
<comment type="catalytic activity">
    <reaction evidence="8">
        <text>chorismate + L-glutamine = anthranilate + pyruvate + L-glutamate + H(+)</text>
        <dbReference type="Rhea" id="RHEA:21732"/>
        <dbReference type="ChEBI" id="CHEBI:15361"/>
        <dbReference type="ChEBI" id="CHEBI:15378"/>
        <dbReference type="ChEBI" id="CHEBI:16567"/>
        <dbReference type="ChEBI" id="CHEBI:29748"/>
        <dbReference type="ChEBI" id="CHEBI:29985"/>
        <dbReference type="ChEBI" id="CHEBI:58359"/>
        <dbReference type="EC" id="4.1.3.27"/>
    </reaction>
</comment>
<name>A0A837R3H9_LACPE</name>
<evidence type="ECO:0000256" key="5">
    <source>
        <dbReference type="ARBA" id="ARBA00022842"/>
    </source>
</evidence>
<dbReference type="InterPro" id="IPR019999">
    <property type="entry name" value="Anth_synth_I-like"/>
</dbReference>
<keyword evidence="4" id="KW-0479">Metal-binding</keyword>
<evidence type="ECO:0000256" key="2">
    <source>
        <dbReference type="ARBA" id="ARBA00011575"/>
    </source>
</evidence>
<dbReference type="GO" id="GO:0000162">
    <property type="term" value="P:L-tryptophan biosynthetic process"/>
    <property type="evidence" value="ECO:0007669"/>
    <property type="project" value="TreeGrafter"/>
</dbReference>
<dbReference type="GO" id="GO:0046872">
    <property type="term" value="F:metal ion binding"/>
    <property type="evidence" value="ECO:0007669"/>
    <property type="project" value="UniProtKB-KW"/>
</dbReference>
<dbReference type="GeneID" id="49393912"/>
<comment type="function">
    <text evidence="7">Part of a heterotetrameric complex that catalyzes the two-step biosynthesis of anthranilate, an intermediate in the biosynthesis of L-tryptophan. In the first step, the glutamine-binding beta subunit (TrpG) of anthranilate synthase (AS) provides the glutamine amidotransferase activity which generates ammonia as a substrate that, along with chorismate, is used in the second step, catalyzed by the large alpha subunit of AS (TrpE) to produce anthranilate. In the absence of TrpG, TrpE can synthesize anthranilate directly from chorismate and high concentrations of ammonia.</text>
</comment>
<dbReference type="RefSeq" id="WP_050338751.1">
    <property type="nucleotide sequence ID" value="NZ_AZCU01000037.1"/>
</dbReference>
<gene>
    <name evidence="11" type="ORF">FD24_GL002375</name>
</gene>
<dbReference type="PANTHER" id="PTHR11236:SF48">
    <property type="entry name" value="ISOCHORISMATE SYNTHASE MENF"/>
    <property type="match status" value="1"/>
</dbReference>
<evidence type="ECO:0000313" key="11">
    <source>
        <dbReference type="EMBL" id="KRK19591.1"/>
    </source>
</evidence>
<dbReference type="PANTHER" id="PTHR11236">
    <property type="entry name" value="AMINOBENZOATE/ANTHRANILATE SYNTHASE"/>
    <property type="match status" value="1"/>
</dbReference>